<evidence type="ECO:0000313" key="5">
    <source>
        <dbReference type="Proteomes" id="UP000054805"/>
    </source>
</evidence>
<keyword evidence="5" id="KW-1185">Reference proteome</keyword>
<evidence type="ECO:0000313" key="4">
    <source>
        <dbReference type="Proteomes" id="UP000054632"/>
    </source>
</evidence>
<evidence type="ECO:0000313" key="2">
    <source>
        <dbReference type="EMBL" id="KRZ27878.1"/>
    </source>
</evidence>
<reference evidence="4 5" key="1">
    <citation type="submission" date="2015-01" db="EMBL/GenBank/DDBJ databases">
        <title>Evolution of Trichinella species and genotypes.</title>
        <authorList>
            <person name="Korhonen P.K."/>
            <person name="Edoardo P."/>
            <person name="Giuseppe L.R."/>
            <person name="Gasser R.B."/>
        </authorList>
    </citation>
    <scope>NUCLEOTIDE SEQUENCE [LARGE SCALE GENOMIC DNA]</scope>
    <source>
        <strain evidence="1">ISS13</strain>
        <strain evidence="3">ISS176</strain>
        <strain evidence="2">ISS588</strain>
    </source>
</reference>
<gene>
    <name evidence="1" type="ORF">T4A_11181</name>
    <name evidence="2" type="ORF">T4B_6151</name>
    <name evidence="3" type="ORF">T4C_13408</name>
</gene>
<comment type="caution">
    <text evidence="2">The sequence shown here is derived from an EMBL/GenBank/DDBJ whole genome shotgun (WGS) entry which is preliminary data.</text>
</comment>
<dbReference type="Proteomes" id="UP000054826">
    <property type="component" value="Unassembled WGS sequence"/>
</dbReference>
<accession>A0A0V1IYS4</accession>
<dbReference type="Proteomes" id="UP000054805">
    <property type="component" value="Unassembled WGS sequence"/>
</dbReference>
<dbReference type="EMBL" id="JYDV01000011">
    <property type="protein sequence ID" value="KRZ43212.1"/>
    <property type="molecule type" value="Genomic_DNA"/>
</dbReference>
<organism evidence="2 5">
    <name type="scientific">Trichinella pseudospiralis</name>
    <name type="common">Parasitic roundworm</name>
    <dbReference type="NCBI Taxonomy" id="6337"/>
    <lineage>
        <taxon>Eukaryota</taxon>
        <taxon>Metazoa</taxon>
        <taxon>Ecdysozoa</taxon>
        <taxon>Nematoda</taxon>
        <taxon>Enoplea</taxon>
        <taxon>Dorylaimia</taxon>
        <taxon>Trichinellida</taxon>
        <taxon>Trichinellidae</taxon>
        <taxon>Trichinella</taxon>
    </lineage>
</organism>
<dbReference type="AlphaFoldDB" id="A0A0V1IYS4"/>
<evidence type="ECO:0000313" key="3">
    <source>
        <dbReference type="EMBL" id="KRZ43212.1"/>
    </source>
</evidence>
<dbReference type="EMBL" id="JYDR01000157">
    <property type="protein sequence ID" value="KRY66765.1"/>
    <property type="molecule type" value="Genomic_DNA"/>
</dbReference>
<proteinExistence type="predicted"/>
<dbReference type="EMBL" id="JYDS01000065">
    <property type="protein sequence ID" value="KRZ27878.1"/>
    <property type="molecule type" value="Genomic_DNA"/>
</dbReference>
<name>A0A0V1IYS4_TRIPS</name>
<dbReference type="Proteomes" id="UP000054632">
    <property type="component" value="Unassembled WGS sequence"/>
</dbReference>
<protein>
    <submittedName>
        <fullName evidence="2">Uncharacterized protein</fullName>
    </submittedName>
</protein>
<sequence length="68" mass="7940">MLTGIHQSCSASLHYLSVSENKILIRIFYSSDLSLTLCTKILDEFDKQFQNCIKNKLQTEFFKHNLEI</sequence>
<evidence type="ECO:0000313" key="1">
    <source>
        <dbReference type="EMBL" id="KRY66765.1"/>
    </source>
</evidence>